<evidence type="ECO:0000313" key="1">
    <source>
        <dbReference type="EMBL" id="OQD56252.1"/>
    </source>
</evidence>
<comment type="caution">
    <text evidence="1">The sequence shown here is derived from an EMBL/GenBank/DDBJ whole genome shotgun (WGS) entry which is preliminary data.</text>
</comment>
<evidence type="ECO:0000313" key="2">
    <source>
        <dbReference type="Proteomes" id="UP000184286"/>
    </source>
</evidence>
<dbReference type="AlphaFoldDB" id="A0A1V6MV58"/>
<accession>A0A1V6MV58</accession>
<name>A0A1V6MV58_9ACTN</name>
<gene>
    <name evidence="1" type="ORF">BM536_008095</name>
</gene>
<reference evidence="2" key="1">
    <citation type="submission" date="2016-11" db="EMBL/GenBank/DDBJ databases">
        <authorList>
            <person name="Schniete J.K."/>
            <person name="Salih T."/>
            <person name="Algora Gallardo L."/>
            <person name="Martinez Fernandez S."/>
            <person name="Herron P.R."/>
        </authorList>
    </citation>
    <scope>NUCLEOTIDE SEQUENCE [LARGE SCALE GENOMIC DNA]</scope>
    <source>
        <strain evidence="2">DSM 41896</strain>
    </source>
</reference>
<dbReference type="Proteomes" id="UP000184286">
    <property type="component" value="Unassembled WGS sequence"/>
</dbReference>
<dbReference type="OrthoDB" id="3540409at2"/>
<organism evidence="1 2">
    <name type="scientific">Streptomyces phaeoluteigriseus</name>
    <dbReference type="NCBI Taxonomy" id="114686"/>
    <lineage>
        <taxon>Bacteria</taxon>
        <taxon>Bacillati</taxon>
        <taxon>Actinomycetota</taxon>
        <taxon>Actinomycetes</taxon>
        <taxon>Kitasatosporales</taxon>
        <taxon>Streptomycetaceae</taxon>
        <taxon>Streptomyces</taxon>
        <taxon>Streptomyces aurantiacus group</taxon>
    </lineage>
</organism>
<dbReference type="EMBL" id="MPOH02000009">
    <property type="protein sequence ID" value="OQD56252.1"/>
    <property type="molecule type" value="Genomic_DNA"/>
</dbReference>
<dbReference type="RefSeq" id="WP_073492469.1">
    <property type="nucleotide sequence ID" value="NZ_MPOH02000009.1"/>
</dbReference>
<reference evidence="1 2" key="2">
    <citation type="submission" date="2017-02" db="EMBL/GenBank/DDBJ databases">
        <title>Draft genome sequence of Streptomyces phaeoluteigriseus type strain DSM41896.</title>
        <authorList>
            <person name="Salih T.S."/>
            <person name="Algora Gallardo L."/>
            <person name="Melo Santos T."/>
            <person name="Filgueira Martinez S."/>
            <person name="Herron P.R."/>
        </authorList>
    </citation>
    <scope>NUCLEOTIDE SEQUENCE [LARGE SCALE GENOMIC DNA]</scope>
    <source>
        <strain evidence="1 2">DSM 41896</strain>
    </source>
</reference>
<sequence>MWPNAVAHALSRFEWAFKQPGRYLNASEACSPGIEVEDARDDLEQAMLHLPPGARRDLGRLITRIDLEFERRTLPEPNYIEWDMDGWWWTRMRER</sequence>
<protein>
    <submittedName>
        <fullName evidence="1">Uncharacterized protein</fullName>
    </submittedName>
</protein>
<proteinExistence type="predicted"/>